<evidence type="ECO:0000256" key="3">
    <source>
        <dbReference type="ARBA" id="ARBA00022723"/>
    </source>
</evidence>
<feature type="signal peptide" evidence="11">
    <location>
        <begin position="1"/>
        <end position="26"/>
    </location>
</feature>
<organism evidence="13 14">
    <name type="scientific">Penstemon davidsonii</name>
    <dbReference type="NCBI Taxonomy" id="160366"/>
    <lineage>
        <taxon>Eukaryota</taxon>
        <taxon>Viridiplantae</taxon>
        <taxon>Streptophyta</taxon>
        <taxon>Embryophyta</taxon>
        <taxon>Tracheophyta</taxon>
        <taxon>Spermatophyta</taxon>
        <taxon>Magnoliopsida</taxon>
        <taxon>eudicotyledons</taxon>
        <taxon>Gunneridae</taxon>
        <taxon>Pentapetalae</taxon>
        <taxon>asterids</taxon>
        <taxon>lamiids</taxon>
        <taxon>Lamiales</taxon>
        <taxon>Plantaginaceae</taxon>
        <taxon>Cheloneae</taxon>
        <taxon>Penstemon</taxon>
    </lineage>
</organism>
<gene>
    <name evidence="13" type="ORF">RD792_015367</name>
</gene>
<dbReference type="InterPro" id="IPR001841">
    <property type="entry name" value="Znf_RING"/>
</dbReference>
<dbReference type="EC" id="2.3.2.27" evidence="2"/>
<keyword evidence="10" id="KW-1133">Transmembrane helix</keyword>
<evidence type="ECO:0000256" key="4">
    <source>
        <dbReference type="ARBA" id="ARBA00022771"/>
    </source>
</evidence>
<dbReference type="SUPFAM" id="SSF57850">
    <property type="entry name" value="RING/U-box"/>
    <property type="match status" value="1"/>
</dbReference>
<evidence type="ECO:0000256" key="6">
    <source>
        <dbReference type="ARBA" id="ARBA00022833"/>
    </source>
</evidence>
<proteinExistence type="inferred from homology"/>
<accession>A0ABR0CTI8</accession>
<dbReference type="InterPro" id="IPR053238">
    <property type="entry name" value="RING-H2_zinc_finger"/>
</dbReference>
<keyword evidence="6" id="KW-0862">Zinc</keyword>
<protein>
    <recommendedName>
        <fullName evidence="2">RING-type E3 ubiquitin transferase</fullName>
        <ecNumber evidence="2">2.3.2.27</ecNumber>
    </recommendedName>
</protein>
<feature type="transmembrane region" description="Helical" evidence="10">
    <location>
        <begin position="49"/>
        <end position="68"/>
    </location>
</feature>
<feature type="domain" description="RING-type" evidence="12">
    <location>
        <begin position="123"/>
        <end position="165"/>
    </location>
</feature>
<keyword evidence="3" id="KW-0479">Metal-binding</keyword>
<keyword evidence="5" id="KW-0833">Ubl conjugation pathway</keyword>
<dbReference type="CDD" id="cd16461">
    <property type="entry name" value="RING-H2_EL5-like"/>
    <property type="match status" value="1"/>
</dbReference>
<feature type="chain" id="PRO_5045638331" description="RING-type E3 ubiquitin transferase" evidence="11">
    <location>
        <begin position="27"/>
        <end position="386"/>
    </location>
</feature>
<feature type="region of interest" description="Disordered" evidence="9">
    <location>
        <begin position="287"/>
        <end position="310"/>
    </location>
</feature>
<keyword evidence="10" id="KW-0472">Membrane</keyword>
<evidence type="ECO:0000256" key="1">
    <source>
        <dbReference type="ARBA" id="ARBA00000900"/>
    </source>
</evidence>
<dbReference type="PANTHER" id="PTHR14155">
    <property type="entry name" value="RING FINGER DOMAIN-CONTAINING"/>
    <property type="match status" value="1"/>
</dbReference>
<sequence>MKNIRIISPLIFFLVLSPEITKLAGAQAPGGPSNPNYPDYATFSPSVAMIIVVFIAAIFLAGFFSIYVRHCSRSSSNEGGGTRRALSTRRRARGLDASVMETFPTFTYSEVKHHKIGKGALECSVCLNEFEDEETLKLIPKCDHVFHPECIDVWLDSHVTCPVCRAVLVPQPGDDPIRFPNLVNVNANEEQLGNDVVDRSGSRNEEVRVEMDVNDRLHQEPNLPPRSWSVKKFAGVGKFSFKFKSHSTGHSMVQPVENLERFTLRLPEQVRKEVMDRATLNRTRSCAATSLPRERSTRRGYRGGGGEGRLYSRINQHMSEGEDKSEKWVFLTRALSMKLPKAVAETGQGSAGKGTPVKMTSFKCLEPKAVDEMGLFSDGRSGMSPV</sequence>
<keyword evidence="4 8" id="KW-0863">Zinc-finger</keyword>
<evidence type="ECO:0000256" key="2">
    <source>
        <dbReference type="ARBA" id="ARBA00012483"/>
    </source>
</evidence>
<reference evidence="13 14" key="1">
    <citation type="journal article" date="2023" name="bioRxiv">
        <title>Genome report: Whole genome sequence and annotation of Penstemon davidsonii.</title>
        <authorList>
            <person name="Ostevik K.L."/>
            <person name="Alabady M."/>
            <person name="Zhang M."/>
            <person name="Rausher M.D."/>
        </authorList>
    </citation>
    <scope>NUCLEOTIDE SEQUENCE [LARGE SCALE GENOMIC DNA]</scope>
    <source>
        <strain evidence="13">DNT005</strain>
        <tissue evidence="13">Whole leaf</tissue>
    </source>
</reference>
<dbReference type="PROSITE" id="PS50089">
    <property type="entry name" value="ZF_RING_2"/>
    <property type="match status" value="1"/>
</dbReference>
<evidence type="ECO:0000256" key="8">
    <source>
        <dbReference type="PROSITE-ProRule" id="PRU00175"/>
    </source>
</evidence>
<evidence type="ECO:0000313" key="14">
    <source>
        <dbReference type="Proteomes" id="UP001291926"/>
    </source>
</evidence>
<comment type="similarity">
    <text evidence="7">Belongs to the RING-type zinc finger family. ATL subfamily.</text>
</comment>
<keyword evidence="10" id="KW-0812">Transmembrane</keyword>
<evidence type="ECO:0000256" key="7">
    <source>
        <dbReference type="ARBA" id="ARBA00024209"/>
    </source>
</evidence>
<evidence type="ECO:0000256" key="5">
    <source>
        <dbReference type="ARBA" id="ARBA00022786"/>
    </source>
</evidence>
<evidence type="ECO:0000259" key="12">
    <source>
        <dbReference type="PROSITE" id="PS50089"/>
    </source>
</evidence>
<evidence type="ECO:0000256" key="9">
    <source>
        <dbReference type="SAM" id="MobiDB-lite"/>
    </source>
</evidence>
<comment type="catalytic activity">
    <reaction evidence="1">
        <text>S-ubiquitinyl-[E2 ubiquitin-conjugating enzyme]-L-cysteine + [acceptor protein]-L-lysine = [E2 ubiquitin-conjugating enzyme]-L-cysteine + N(6)-ubiquitinyl-[acceptor protein]-L-lysine.</text>
        <dbReference type="EC" id="2.3.2.27"/>
    </reaction>
</comment>
<dbReference type="Proteomes" id="UP001291926">
    <property type="component" value="Unassembled WGS sequence"/>
</dbReference>
<dbReference type="SMART" id="SM00184">
    <property type="entry name" value="RING"/>
    <property type="match status" value="1"/>
</dbReference>
<dbReference type="Gene3D" id="3.30.40.10">
    <property type="entry name" value="Zinc/RING finger domain, C3HC4 (zinc finger)"/>
    <property type="match status" value="1"/>
</dbReference>
<comment type="caution">
    <text evidence="13">The sequence shown here is derived from an EMBL/GenBank/DDBJ whole genome shotgun (WGS) entry which is preliminary data.</text>
</comment>
<name>A0ABR0CTI8_9LAMI</name>
<dbReference type="InterPro" id="IPR013083">
    <property type="entry name" value="Znf_RING/FYVE/PHD"/>
</dbReference>
<evidence type="ECO:0000256" key="10">
    <source>
        <dbReference type="SAM" id="Phobius"/>
    </source>
</evidence>
<dbReference type="PANTHER" id="PTHR14155:SF263">
    <property type="entry name" value="E3 UBIQUITIN-PROTEIN LIGASE ATL6"/>
    <property type="match status" value="1"/>
</dbReference>
<evidence type="ECO:0000256" key="11">
    <source>
        <dbReference type="SAM" id="SignalP"/>
    </source>
</evidence>
<dbReference type="Pfam" id="PF13639">
    <property type="entry name" value="zf-RING_2"/>
    <property type="match status" value="1"/>
</dbReference>
<dbReference type="EMBL" id="JAYDYQ010002687">
    <property type="protein sequence ID" value="KAK4479826.1"/>
    <property type="molecule type" value="Genomic_DNA"/>
</dbReference>
<evidence type="ECO:0000313" key="13">
    <source>
        <dbReference type="EMBL" id="KAK4479826.1"/>
    </source>
</evidence>
<keyword evidence="11" id="KW-0732">Signal</keyword>
<keyword evidence="14" id="KW-1185">Reference proteome</keyword>